<organism evidence="4">
    <name type="scientific">Fusarium camptoceras</name>
    <dbReference type="NCBI Taxonomy" id="57143"/>
    <lineage>
        <taxon>Eukaryota</taxon>
        <taxon>Fungi</taxon>
        <taxon>Dikarya</taxon>
        <taxon>Ascomycota</taxon>
        <taxon>Pezizomycotina</taxon>
        <taxon>Sordariomycetes</taxon>
        <taxon>Hypocreomycetidae</taxon>
        <taxon>Hypocreales</taxon>
        <taxon>Nectriaceae</taxon>
        <taxon>Fusarium</taxon>
    </lineage>
</organism>
<keyword evidence="2" id="KW-0560">Oxidoreductase</keyword>
<dbReference type="InterPro" id="IPR045312">
    <property type="entry name" value="PCBER-like"/>
</dbReference>
<gene>
    <name evidence="4" type="ORF">FcFDB1_01</name>
</gene>
<dbReference type="InterPro" id="IPR051609">
    <property type="entry name" value="NmrA/Isoflavone_reductase-like"/>
</dbReference>
<evidence type="ECO:0000256" key="1">
    <source>
        <dbReference type="ARBA" id="ARBA00022857"/>
    </source>
</evidence>
<dbReference type="Pfam" id="PF05368">
    <property type="entry name" value="NmrA"/>
    <property type="match status" value="1"/>
</dbReference>
<evidence type="ECO:0000313" key="4">
    <source>
        <dbReference type="EMBL" id="AMB48860.1"/>
    </source>
</evidence>
<dbReference type="PANTHER" id="PTHR47706:SF6">
    <property type="entry name" value="NMRA-LIKE FAMILY PROTEIN (AFU_ORTHOLOGUE AFUA_6G00280)"/>
    <property type="match status" value="1"/>
</dbReference>
<evidence type="ECO:0000259" key="3">
    <source>
        <dbReference type="Pfam" id="PF05368"/>
    </source>
</evidence>
<dbReference type="GO" id="GO:0016491">
    <property type="term" value="F:oxidoreductase activity"/>
    <property type="evidence" value="ECO:0007669"/>
    <property type="project" value="UniProtKB-KW"/>
</dbReference>
<sequence length="302" mass="33900">MSNNILVLGAGELGTAILEALANHPQRNDAKITVLLRPTTINSTAPEKKKQIEQFQALNIATVAGDVEDPASMLVELFRKYDTVISCTGMGCSKGTQLKVADCVMESGVKRFFPWQFGMDFDAVGAGSDQDKFDDQIKVRQKLRDQDEVDWIVISTGLFMTFFFLPDFGVIDLKNRVTRGLGSWDTKMTTTLPRDIGRITAELVFNPQGTSKQIVYIAGDTRSYKEISDLVEERFGEGVFKRELWDIETLKKQVAEGQTYSKYKATFAAGKGVAWDKENTFNVARGIEMTDLREYLKQWSLD</sequence>
<keyword evidence="1" id="KW-0521">NADP</keyword>
<name>A0A0Y0JEH0_9HYPO</name>
<dbReference type="Gene3D" id="3.40.50.720">
    <property type="entry name" value="NAD(P)-binding Rossmann-like Domain"/>
    <property type="match status" value="1"/>
</dbReference>
<dbReference type="CDD" id="cd05259">
    <property type="entry name" value="PCBER_SDR_a"/>
    <property type="match status" value="1"/>
</dbReference>
<dbReference type="Gene3D" id="3.90.25.10">
    <property type="entry name" value="UDP-galactose 4-epimerase, domain 1"/>
    <property type="match status" value="1"/>
</dbReference>
<dbReference type="PANTHER" id="PTHR47706">
    <property type="entry name" value="NMRA-LIKE FAMILY PROTEIN"/>
    <property type="match status" value="1"/>
</dbReference>
<dbReference type="AlphaFoldDB" id="A0A0Y0JEH0"/>
<accession>A0A0Y0JEH0</accession>
<dbReference type="SUPFAM" id="SSF51735">
    <property type="entry name" value="NAD(P)-binding Rossmann-fold domains"/>
    <property type="match status" value="1"/>
</dbReference>
<dbReference type="InterPro" id="IPR008030">
    <property type="entry name" value="NmrA-like"/>
</dbReference>
<dbReference type="EMBL" id="KU055633">
    <property type="protein sequence ID" value="AMB48860.1"/>
    <property type="molecule type" value="Genomic_DNA"/>
</dbReference>
<proteinExistence type="predicted"/>
<dbReference type="InterPro" id="IPR036291">
    <property type="entry name" value="NAD(P)-bd_dom_sf"/>
</dbReference>
<feature type="domain" description="NmrA-like" evidence="3">
    <location>
        <begin position="2"/>
        <end position="254"/>
    </location>
</feature>
<reference evidence="4" key="1">
    <citation type="journal article" date="2016" name="PLoS ONE">
        <title>Two horizontally transferred xenobiotic resistance gene clusters associated with detoxification of benzoxazolinones by Fusarium species.</title>
        <authorList>
            <person name="Glenn A.E."/>
            <person name="Davis C.B."/>
            <person name="Gao M."/>
            <person name="Gold S.E."/>
            <person name="Mitchell T.R."/>
            <person name="Proctor R.H."/>
            <person name="Stewart J.E."/>
            <person name="Snook M.E."/>
        </authorList>
    </citation>
    <scope>NUCLEOTIDE SEQUENCE</scope>
    <source>
        <strain evidence="4">NRRL 13381</strain>
    </source>
</reference>
<protein>
    <submittedName>
        <fullName evidence="4">NmrA-like family</fullName>
    </submittedName>
</protein>
<evidence type="ECO:0000256" key="2">
    <source>
        <dbReference type="ARBA" id="ARBA00023002"/>
    </source>
</evidence>